<feature type="region of interest" description="Disordered" evidence="5">
    <location>
        <begin position="242"/>
        <end position="563"/>
    </location>
</feature>
<feature type="region of interest" description="Disordered" evidence="5">
    <location>
        <begin position="640"/>
        <end position="829"/>
    </location>
</feature>
<evidence type="ECO:0000256" key="4">
    <source>
        <dbReference type="ARBA" id="ARBA00023242"/>
    </source>
</evidence>
<feature type="compositionally biased region" description="Basic and acidic residues" evidence="5">
    <location>
        <begin position="800"/>
        <end position="829"/>
    </location>
</feature>
<dbReference type="AlphaFoldDB" id="A0AAW2IDX5"/>
<dbReference type="GO" id="GO:0005736">
    <property type="term" value="C:RNA polymerase I complex"/>
    <property type="evidence" value="ECO:0007669"/>
    <property type="project" value="TreeGrafter"/>
</dbReference>
<dbReference type="PANTHER" id="PTHR12709">
    <property type="entry name" value="DNA-DIRECTED RNA POLYMERASE II, III"/>
    <property type="match status" value="1"/>
</dbReference>
<reference evidence="6" key="1">
    <citation type="journal article" date="2024" name="Gigascience">
        <title>Chromosome-level genome of the poultry shaft louse Menopon gallinae provides insight into the host-switching and adaptive evolution of parasitic lice.</title>
        <authorList>
            <person name="Xu Y."/>
            <person name="Ma L."/>
            <person name="Liu S."/>
            <person name="Liang Y."/>
            <person name="Liu Q."/>
            <person name="He Z."/>
            <person name="Tian L."/>
            <person name="Duan Y."/>
            <person name="Cai W."/>
            <person name="Li H."/>
            <person name="Song F."/>
        </authorList>
    </citation>
    <scope>NUCLEOTIDE SEQUENCE</scope>
    <source>
        <strain evidence="6">Cailab_2023a</strain>
    </source>
</reference>
<feature type="compositionally biased region" description="Polar residues" evidence="5">
    <location>
        <begin position="302"/>
        <end position="322"/>
    </location>
</feature>
<evidence type="ECO:0000256" key="2">
    <source>
        <dbReference type="ARBA" id="ARBA00022478"/>
    </source>
</evidence>
<keyword evidence="2" id="KW-0240">DNA-directed RNA polymerase</keyword>
<feature type="compositionally biased region" description="Polar residues" evidence="5">
    <location>
        <begin position="480"/>
        <end position="491"/>
    </location>
</feature>
<evidence type="ECO:0000256" key="1">
    <source>
        <dbReference type="ARBA" id="ARBA00004123"/>
    </source>
</evidence>
<keyword evidence="3" id="KW-0804">Transcription</keyword>
<comment type="caution">
    <text evidence="6">The sequence shown here is derived from an EMBL/GenBank/DDBJ whole genome shotgun (WGS) entry which is preliminary data.</text>
</comment>
<evidence type="ECO:0000313" key="6">
    <source>
        <dbReference type="EMBL" id="KAL0280001.1"/>
    </source>
</evidence>
<organism evidence="6">
    <name type="scientific">Menopon gallinae</name>
    <name type="common">poultry shaft louse</name>
    <dbReference type="NCBI Taxonomy" id="328185"/>
    <lineage>
        <taxon>Eukaryota</taxon>
        <taxon>Metazoa</taxon>
        <taxon>Ecdysozoa</taxon>
        <taxon>Arthropoda</taxon>
        <taxon>Hexapoda</taxon>
        <taxon>Insecta</taxon>
        <taxon>Pterygota</taxon>
        <taxon>Neoptera</taxon>
        <taxon>Paraneoptera</taxon>
        <taxon>Psocodea</taxon>
        <taxon>Troctomorpha</taxon>
        <taxon>Phthiraptera</taxon>
        <taxon>Amblycera</taxon>
        <taxon>Menoponidae</taxon>
        <taxon>Menopon</taxon>
    </lineage>
</organism>
<feature type="region of interest" description="Disordered" evidence="5">
    <location>
        <begin position="576"/>
        <end position="624"/>
    </location>
</feature>
<dbReference type="GO" id="GO:0006362">
    <property type="term" value="P:transcription elongation by RNA polymerase I"/>
    <property type="evidence" value="ECO:0007669"/>
    <property type="project" value="TreeGrafter"/>
</dbReference>
<dbReference type="EMBL" id="JARGDH010000001">
    <property type="protein sequence ID" value="KAL0280001.1"/>
    <property type="molecule type" value="Genomic_DNA"/>
</dbReference>
<feature type="compositionally biased region" description="Polar residues" evidence="5">
    <location>
        <begin position="393"/>
        <end position="416"/>
    </location>
</feature>
<feature type="region of interest" description="Disordered" evidence="5">
    <location>
        <begin position="867"/>
        <end position="892"/>
    </location>
</feature>
<name>A0AAW2IDX5_9NEOP</name>
<feature type="compositionally biased region" description="Basic and acidic residues" evidence="5">
    <location>
        <begin position="519"/>
        <end position="551"/>
    </location>
</feature>
<feature type="compositionally biased region" description="Polar residues" evidence="5">
    <location>
        <begin position="768"/>
        <end position="778"/>
    </location>
</feature>
<evidence type="ECO:0008006" key="7">
    <source>
        <dbReference type="Google" id="ProtNLM"/>
    </source>
</evidence>
<dbReference type="GO" id="GO:0006352">
    <property type="term" value="P:DNA-templated transcription initiation"/>
    <property type="evidence" value="ECO:0007669"/>
    <property type="project" value="InterPro"/>
</dbReference>
<feature type="compositionally biased region" description="Basic and acidic residues" evidence="5">
    <location>
        <begin position="710"/>
        <end position="720"/>
    </location>
</feature>
<dbReference type="PANTHER" id="PTHR12709:SF5">
    <property type="entry name" value="DNA-DIRECTED RNA POLYMERASE I SUBUNIT RPA43"/>
    <property type="match status" value="1"/>
</dbReference>
<dbReference type="InterPro" id="IPR045113">
    <property type="entry name" value="Rpb7-like"/>
</dbReference>
<proteinExistence type="predicted"/>
<feature type="compositionally biased region" description="Polar residues" evidence="5">
    <location>
        <begin position="259"/>
        <end position="271"/>
    </location>
</feature>
<feature type="compositionally biased region" description="Basic and acidic residues" evidence="5">
    <location>
        <begin position="369"/>
        <end position="380"/>
    </location>
</feature>
<comment type="subcellular location">
    <subcellularLocation>
        <location evidence="1">Nucleus</location>
    </subcellularLocation>
</comment>
<protein>
    <recommendedName>
        <fullName evidence="7">DNA-directed RNA polymerase I subunit RPA43</fullName>
    </recommendedName>
</protein>
<feature type="compositionally biased region" description="Basic and acidic residues" evidence="5">
    <location>
        <begin position="590"/>
        <end position="601"/>
    </location>
</feature>
<dbReference type="Gene3D" id="2.40.50.1060">
    <property type="match status" value="1"/>
</dbReference>
<evidence type="ECO:0000256" key="3">
    <source>
        <dbReference type="ARBA" id="ARBA00023163"/>
    </source>
</evidence>
<dbReference type="InterPro" id="IPR036898">
    <property type="entry name" value="RNA_pol_Rpb7-like_N_sf"/>
</dbReference>
<keyword evidence="4" id="KW-0539">Nucleus</keyword>
<dbReference type="Gene3D" id="3.30.1490.120">
    <property type="entry name" value="RNA polymerase Rpb7-like, N-terminal domain"/>
    <property type="match status" value="1"/>
</dbReference>
<accession>A0AAW2IDX5</accession>
<gene>
    <name evidence="6" type="ORF">PYX00_001430</name>
</gene>
<sequence>MQTGKKRIYDPAVLSELVNKKYTCLCLKKCEKKVELSPKYIRNVNAGIRETLDKCLNKYDYSLNGFLLDYRNLKIVSDSNSGRIIGRFGEYLVTISADFYVFQPQIGSLLEGTVHVKTETHIGCLVHKCFNAMVPKPENVEYNSWNCKNIQINDKIVFEIVDHVISGHVPYLEGKISNEFISKINQMNKKRESTSIVLENTNQNGYLSERDLCDTASQMAPDLDDDSSSEIFFQLSSKSKEKNLTKTSKKTKSKENNNDSISKLETQTGSPSKVKKKDKAENAVSEVAKEKKSPKKNKNLNATDSNVQKSESDILQSDVQKSNLDHSNKQSSADNKEKKAKKTKEKPDVNIVNKQPIVAVYDIMTDIPDSLKKSPTEQKVKKAKKTKQKTDEVVNNQSVLNDSKIDTQNLAGKQSGTESKEKKDKKRKKKTDDTANNQPEASIQEHDTKLDVSNPVAKQPSKENKAKPSRKKKEKAAEHVNNQLESSVQFSDSKKDTQDPIAQLPSTESKQKKSRKKKEKTDEGANTEAQDKEKSGSGEKAKREKNAKSKNDSSVLKGEESVESILQSSKVFLNQIGASSDESPSRKNAKPSEKVKSDSPSKAKKSKNEVVASQDASENADGGVISEELMDWLMDGIPSELKKDLTPRKSTSHNNTKDKGEVTPQKSRTPSKRKLEELSSESPRKKKHASDPLKPAERSLFSESEASQSPKKETKNESVAKDASLGTFQCVNGRISDVPVPIMHSTLVEKKPSKKKEGKKNSPVKTAETVTIPVNNSNKNDKVDTTDGNVSKNSKKPRKKPEAADGPEKKKPKREKNAKSEREDSEKNEMIDVLMNQMKHFLGMDSPKGSRKSGQKTVLEYFKARAPSVASEPARLGSADSGFNSIADKQKH</sequence>
<evidence type="ECO:0000256" key="5">
    <source>
        <dbReference type="SAM" id="MobiDB-lite"/>
    </source>
</evidence>